<dbReference type="Gene3D" id="3.30.70.1060">
    <property type="entry name" value="Dimeric alpha+beta barrel"/>
    <property type="match status" value="1"/>
</dbReference>
<dbReference type="Pfam" id="PF03795">
    <property type="entry name" value="YCII"/>
    <property type="match status" value="1"/>
</dbReference>
<evidence type="ECO:0000313" key="4">
    <source>
        <dbReference type="Proteomes" id="UP000245166"/>
    </source>
</evidence>
<dbReference type="InterPro" id="IPR011008">
    <property type="entry name" value="Dimeric_a/b-barrel"/>
</dbReference>
<evidence type="ECO:0000313" key="3">
    <source>
        <dbReference type="EMBL" id="PWD49642.1"/>
    </source>
</evidence>
<dbReference type="AlphaFoldDB" id="A0A2U1ZRU4"/>
<organism evidence="3 4">
    <name type="scientific">Serinibacter arcticus</name>
    <dbReference type="NCBI Taxonomy" id="1655435"/>
    <lineage>
        <taxon>Bacteria</taxon>
        <taxon>Bacillati</taxon>
        <taxon>Actinomycetota</taxon>
        <taxon>Actinomycetes</taxon>
        <taxon>Micrococcales</taxon>
        <taxon>Beutenbergiaceae</taxon>
        <taxon>Serinibacter</taxon>
    </lineage>
</organism>
<accession>A0A2U1ZRU4</accession>
<evidence type="ECO:0000259" key="2">
    <source>
        <dbReference type="Pfam" id="PF03795"/>
    </source>
</evidence>
<keyword evidence="4" id="KW-1185">Reference proteome</keyword>
<protein>
    <recommendedName>
        <fullName evidence="2">YCII-related domain-containing protein</fullName>
    </recommendedName>
</protein>
<dbReference type="InterPro" id="IPR005545">
    <property type="entry name" value="YCII"/>
</dbReference>
<sequence>MPVFAVEYTYDHRADERTAVRPAHREFLRGLLAGGDLLASGPLGTGEGALLLLVADDEAAALALLDADPFAAAGLVARRDARAWAPVIGPWSALVEG</sequence>
<comment type="caution">
    <text evidence="3">The sequence shown here is derived from an EMBL/GenBank/DDBJ whole genome shotgun (WGS) entry which is preliminary data.</text>
</comment>
<dbReference type="SUPFAM" id="SSF54909">
    <property type="entry name" value="Dimeric alpha+beta barrel"/>
    <property type="match status" value="1"/>
</dbReference>
<dbReference type="RefSeq" id="WP_109228025.1">
    <property type="nucleotide sequence ID" value="NZ_PYHR01000002.1"/>
</dbReference>
<comment type="similarity">
    <text evidence="1">Belongs to the YciI family.</text>
</comment>
<dbReference type="EMBL" id="PYHR01000002">
    <property type="protein sequence ID" value="PWD49642.1"/>
    <property type="molecule type" value="Genomic_DNA"/>
</dbReference>
<feature type="domain" description="YCII-related" evidence="2">
    <location>
        <begin position="6"/>
        <end position="84"/>
    </location>
</feature>
<dbReference type="Proteomes" id="UP000245166">
    <property type="component" value="Unassembled WGS sequence"/>
</dbReference>
<name>A0A2U1ZRU4_9MICO</name>
<gene>
    <name evidence="3" type="ORF">C8046_01855</name>
</gene>
<proteinExistence type="inferred from homology"/>
<evidence type="ECO:0000256" key="1">
    <source>
        <dbReference type="ARBA" id="ARBA00007689"/>
    </source>
</evidence>
<reference evidence="3 4" key="1">
    <citation type="submission" date="2018-03" db="EMBL/GenBank/DDBJ databases">
        <title>Genome assembly of novel Miniimonas species PCH200.</title>
        <authorList>
            <person name="Thakur V."/>
            <person name="Kumar V."/>
            <person name="Singh D."/>
        </authorList>
    </citation>
    <scope>NUCLEOTIDE SEQUENCE [LARGE SCALE GENOMIC DNA]</scope>
    <source>
        <strain evidence="3 4">PCH200</strain>
    </source>
</reference>